<evidence type="ECO:0000313" key="1">
    <source>
        <dbReference type="EMBL" id="KAK4115753.1"/>
    </source>
</evidence>
<proteinExistence type="predicted"/>
<dbReference type="GeneID" id="89933645"/>
<sequence>MHPLSGSAVNINVNHVAAAFNCSPLREMLKLAGVLEDATWGRKAGLAFFHNRGMNAIHPRSPRLTSHSRGTSASFLRETVARAIVRRTKFRSQDWAHGEGGKNVAISSMGNITSTTTFIPAATGTTECEWPTPAGFMSQDEVRVSDSSVAGPVSSNPTPYAPSPWSLPLLINGHGHGY</sequence>
<accession>A0AAN6TJT7</accession>
<comment type="caution">
    <text evidence="1">The sequence shown here is derived from an EMBL/GenBank/DDBJ whole genome shotgun (WGS) entry which is preliminary data.</text>
</comment>
<keyword evidence="2" id="KW-1185">Reference proteome</keyword>
<organism evidence="1 2">
    <name type="scientific">Canariomyces notabilis</name>
    <dbReference type="NCBI Taxonomy" id="2074819"/>
    <lineage>
        <taxon>Eukaryota</taxon>
        <taxon>Fungi</taxon>
        <taxon>Dikarya</taxon>
        <taxon>Ascomycota</taxon>
        <taxon>Pezizomycotina</taxon>
        <taxon>Sordariomycetes</taxon>
        <taxon>Sordariomycetidae</taxon>
        <taxon>Sordariales</taxon>
        <taxon>Chaetomiaceae</taxon>
        <taxon>Canariomyces</taxon>
    </lineage>
</organism>
<dbReference type="AlphaFoldDB" id="A0AAN6TJT7"/>
<dbReference type="Proteomes" id="UP001302812">
    <property type="component" value="Unassembled WGS sequence"/>
</dbReference>
<reference evidence="1" key="2">
    <citation type="submission" date="2023-05" db="EMBL/GenBank/DDBJ databases">
        <authorList>
            <consortium name="Lawrence Berkeley National Laboratory"/>
            <person name="Steindorff A."/>
            <person name="Hensen N."/>
            <person name="Bonometti L."/>
            <person name="Westerberg I."/>
            <person name="Brannstrom I.O."/>
            <person name="Guillou S."/>
            <person name="Cros-Aarteil S."/>
            <person name="Calhoun S."/>
            <person name="Haridas S."/>
            <person name="Kuo A."/>
            <person name="Mondo S."/>
            <person name="Pangilinan J."/>
            <person name="Riley R."/>
            <person name="Labutti K."/>
            <person name="Andreopoulos B."/>
            <person name="Lipzen A."/>
            <person name="Chen C."/>
            <person name="Yanf M."/>
            <person name="Daum C."/>
            <person name="Ng V."/>
            <person name="Clum A."/>
            <person name="Ohm R."/>
            <person name="Martin F."/>
            <person name="Silar P."/>
            <person name="Natvig D."/>
            <person name="Lalanne C."/>
            <person name="Gautier V."/>
            <person name="Ament-Velasquez S.L."/>
            <person name="Kruys A."/>
            <person name="Hutchinson M.I."/>
            <person name="Powell A.J."/>
            <person name="Barry K."/>
            <person name="Miller A.N."/>
            <person name="Grigoriev I.V."/>
            <person name="Debuchy R."/>
            <person name="Gladieux P."/>
            <person name="Thoren M.H."/>
            <person name="Johannesson H."/>
        </authorList>
    </citation>
    <scope>NUCLEOTIDE SEQUENCE</scope>
    <source>
        <strain evidence="1">CBS 508.74</strain>
    </source>
</reference>
<reference evidence="1" key="1">
    <citation type="journal article" date="2023" name="Mol. Phylogenet. Evol.">
        <title>Genome-scale phylogeny and comparative genomics of the fungal order Sordariales.</title>
        <authorList>
            <person name="Hensen N."/>
            <person name="Bonometti L."/>
            <person name="Westerberg I."/>
            <person name="Brannstrom I.O."/>
            <person name="Guillou S."/>
            <person name="Cros-Aarteil S."/>
            <person name="Calhoun S."/>
            <person name="Haridas S."/>
            <person name="Kuo A."/>
            <person name="Mondo S."/>
            <person name="Pangilinan J."/>
            <person name="Riley R."/>
            <person name="LaButti K."/>
            <person name="Andreopoulos B."/>
            <person name="Lipzen A."/>
            <person name="Chen C."/>
            <person name="Yan M."/>
            <person name="Daum C."/>
            <person name="Ng V."/>
            <person name="Clum A."/>
            <person name="Steindorff A."/>
            <person name="Ohm R.A."/>
            <person name="Martin F."/>
            <person name="Silar P."/>
            <person name="Natvig D.O."/>
            <person name="Lalanne C."/>
            <person name="Gautier V."/>
            <person name="Ament-Velasquez S.L."/>
            <person name="Kruys A."/>
            <person name="Hutchinson M.I."/>
            <person name="Powell A.J."/>
            <person name="Barry K."/>
            <person name="Miller A.N."/>
            <person name="Grigoriev I.V."/>
            <person name="Debuchy R."/>
            <person name="Gladieux P."/>
            <person name="Hiltunen Thoren M."/>
            <person name="Johannesson H."/>
        </authorList>
    </citation>
    <scope>NUCLEOTIDE SEQUENCE</scope>
    <source>
        <strain evidence="1">CBS 508.74</strain>
    </source>
</reference>
<name>A0AAN6TJT7_9PEZI</name>
<evidence type="ECO:0000313" key="2">
    <source>
        <dbReference type="Proteomes" id="UP001302812"/>
    </source>
</evidence>
<gene>
    <name evidence="1" type="ORF">N656DRAFT_397955</name>
</gene>
<dbReference type="EMBL" id="MU853334">
    <property type="protein sequence ID" value="KAK4115753.1"/>
    <property type="molecule type" value="Genomic_DNA"/>
</dbReference>
<protein>
    <submittedName>
        <fullName evidence="1">Uncharacterized protein</fullName>
    </submittedName>
</protein>
<dbReference type="RefSeq" id="XP_064673323.1">
    <property type="nucleotide sequence ID" value="XM_064809521.1"/>
</dbReference>